<keyword evidence="1" id="KW-1133">Transmembrane helix</keyword>
<proteinExistence type="predicted"/>
<keyword evidence="1" id="KW-0472">Membrane</keyword>
<sequence>MLGQNYLLPYFLGFAATQDSSGRLCAVVSGSYLLTGAIGPYFGGWLLDTVGAGSAGWLTLWINGLVLVILLIIGHRQTKRDAAYKTASQMKMTS</sequence>
<evidence type="ECO:0008006" key="4">
    <source>
        <dbReference type="Google" id="ProtNLM"/>
    </source>
</evidence>
<dbReference type="EMBL" id="MOBU01000010">
    <property type="protein sequence ID" value="RON67200.1"/>
    <property type="molecule type" value="Genomic_DNA"/>
</dbReference>
<organism evidence="2 3">
    <name type="scientific">Pseudomonas fluorescens</name>
    <dbReference type="NCBI Taxonomy" id="294"/>
    <lineage>
        <taxon>Bacteria</taxon>
        <taxon>Pseudomonadati</taxon>
        <taxon>Pseudomonadota</taxon>
        <taxon>Gammaproteobacteria</taxon>
        <taxon>Pseudomonadales</taxon>
        <taxon>Pseudomonadaceae</taxon>
        <taxon>Pseudomonas</taxon>
    </lineage>
</organism>
<comment type="caution">
    <text evidence="2">The sequence shown here is derived from an EMBL/GenBank/DDBJ whole genome shotgun (WGS) entry which is preliminary data.</text>
</comment>
<dbReference type="InterPro" id="IPR036259">
    <property type="entry name" value="MFS_trans_sf"/>
</dbReference>
<feature type="transmembrane region" description="Helical" evidence="1">
    <location>
        <begin position="21"/>
        <end position="42"/>
    </location>
</feature>
<accession>A0A423LFV6</accession>
<feature type="transmembrane region" description="Helical" evidence="1">
    <location>
        <begin position="54"/>
        <end position="73"/>
    </location>
</feature>
<dbReference type="Gene3D" id="1.20.1250.20">
    <property type="entry name" value="MFS general substrate transporter like domains"/>
    <property type="match status" value="1"/>
</dbReference>
<protein>
    <recommendedName>
        <fullName evidence="4">Major facilitator superfamily (MFS) profile domain-containing protein</fullName>
    </recommendedName>
</protein>
<gene>
    <name evidence="2" type="ORF">BK671_14585</name>
</gene>
<evidence type="ECO:0000313" key="3">
    <source>
        <dbReference type="Proteomes" id="UP000285757"/>
    </source>
</evidence>
<dbReference type="SUPFAM" id="SSF103473">
    <property type="entry name" value="MFS general substrate transporter"/>
    <property type="match status" value="1"/>
</dbReference>
<dbReference type="Proteomes" id="UP000285757">
    <property type="component" value="Unassembled WGS sequence"/>
</dbReference>
<evidence type="ECO:0000256" key="1">
    <source>
        <dbReference type="SAM" id="Phobius"/>
    </source>
</evidence>
<dbReference type="AlphaFoldDB" id="A0A423LFV6"/>
<evidence type="ECO:0000313" key="2">
    <source>
        <dbReference type="EMBL" id="RON67200.1"/>
    </source>
</evidence>
<name>A0A423LFV6_PSEFL</name>
<keyword evidence="1" id="KW-0812">Transmembrane</keyword>
<reference evidence="2 3" key="1">
    <citation type="submission" date="2016-10" db="EMBL/GenBank/DDBJ databases">
        <title>Comparative genome analysis of multiple Pseudomonas spp. focuses on biocontrol and plant growth promoting traits.</title>
        <authorList>
            <person name="Tao X.-Y."/>
            <person name="Taylor C.G."/>
        </authorList>
    </citation>
    <scope>NUCLEOTIDE SEQUENCE [LARGE SCALE GENOMIC DNA]</scope>
    <source>
        <strain evidence="2 3">24D3</strain>
    </source>
</reference>